<dbReference type="AlphaFoldDB" id="A0AAE0L7Z0"/>
<accession>A0AAE0L7Z0</accession>
<dbReference type="PANTHER" id="PTHR16166">
    <property type="entry name" value="VACUOLAR PROTEIN SORTING-ASSOCIATED PROTEIN VPS13"/>
    <property type="match status" value="1"/>
</dbReference>
<dbReference type="PANTHER" id="PTHR16166:SF93">
    <property type="entry name" value="INTERMEMBRANE LIPID TRANSFER PROTEIN VPS13"/>
    <property type="match status" value="1"/>
</dbReference>
<evidence type="ECO:0000313" key="4">
    <source>
        <dbReference type="EMBL" id="KAK3275252.1"/>
    </source>
</evidence>
<reference evidence="4 5" key="1">
    <citation type="journal article" date="2015" name="Genome Biol. Evol.">
        <title>Comparative Genomics of a Bacterivorous Green Alga Reveals Evolutionary Causalities and Consequences of Phago-Mixotrophic Mode of Nutrition.</title>
        <authorList>
            <person name="Burns J.A."/>
            <person name="Paasch A."/>
            <person name="Narechania A."/>
            <person name="Kim E."/>
        </authorList>
    </citation>
    <scope>NUCLEOTIDE SEQUENCE [LARGE SCALE GENOMIC DNA]</scope>
    <source>
        <strain evidence="4 5">PLY_AMNH</strain>
    </source>
</reference>
<evidence type="ECO:0000259" key="3">
    <source>
        <dbReference type="Pfam" id="PF25037"/>
    </source>
</evidence>
<feature type="region of interest" description="Disordered" evidence="2">
    <location>
        <begin position="701"/>
        <end position="720"/>
    </location>
</feature>
<keyword evidence="5" id="KW-1185">Reference proteome</keyword>
<evidence type="ECO:0000256" key="2">
    <source>
        <dbReference type="SAM" id="MobiDB-lite"/>
    </source>
</evidence>
<dbReference type="InterPro" id="IPR026847">
    <property type="entry name" value="VPS13"/>
</dbReference>
<evidence type="ECO:0000313" key="5">
    <source>
        <dbReference type="Proteomes" id="UP001190700"/>
    </source>
</evidence>
<dbReference type="GO" id="GO:0045053">
    <property type="term" value="P:protein retention in Golgi apparatus"/>
    <property type="evidence" value="ECO:0007669"/>
    <property type="project" value="TreeGrafter"/>
</dbReference>
<name>A0AAE0L7Z0_9CHLO</name>
<organism evidence="4 5">
    <name type="scientific">Cymbomonas tetramitiformis</name>
    <dbReference type="NCBI Taxonomy" id="36881"/>
    <lineage>
        <taxon>Eukaryota</taxon>
        <taxon>Viridiplantae</taxon>
        <taxon>Chlorophyta</taxon>
        <taxon>Pyramimonadophyceae</taxon>
        <taxon>Pyramimonadales</taxon>
        <taxon>Pyramimonadaceae</taxon>
        <taxon>Cymbomonas</taxon>
    </lineage>
</organism>
<dbReference type="Proteomes" id="UP001190700">
    <property type="component" value="Unassembled WGS sequence"/>
</dbReference>
<dbReference type="GO" id="GO:0006623">
    <property type="term" value="P:protein targeting to vacuole"/>
    <property type="evidence" value="ECO:0007669"/>
    <property type="project" value="TreeGrafter"/>
</dbReference>
<dbReference type="InterPro" id="IPR056748">
    <property type="entry name" value="VPS13-like_C"/>
</dbReference>
<protein>
    <recommendedName>
        <fullName evidence="3">Intermembrane lipid transfer protein VPS13-like C-terminal domain-containing protein</fullName>
    </recommendedName>
</protein>
<sequence>MYCKILMIGRWLQGDAWRHDGKAVHLCGPAALNYPEMPDVLRLGRNCETVEVCVERVSLEPCHVRLYAPIWISNHSPFPLVYATQPMPPPLEAEAEENDETESSSIVEYTTPTSAPRVAGIAVEPKATSMLNTELGSIGVSLQVGSSAPCKAFLLDPQSAAAVVHAQQADGTVLSVCATLCTTATPQSMSLQVEPYITLLNRTGEVLKLRQSATDASPEQTLSTDGTPVPWIWQSGQRELAQAGGGEQVAFSVKGAGAEWSSLAHLDGGSAEREEMYLLLPGAKPELQLLHVVKRAGPVSGVQLLFQRPSRAQLPQLVENWTAAELSLRLAGPEAGAGAPWLTVGPMSAAPLAWGHRASASETLRVRLGRPAAWASDADQSLPSPVAAALDLGAGRERAIGTVALGDREGGACQAAVTLRRSREGTQHILALGREESALGMAASEAMASTEQKVTVRLPAARISLVDKKPEEVLLLSLGGIEVQLGSGLGASADSVLSVTVQCCQLDDQLAFTAFPVVLQHRANAEKPFLRFVGANSAAAGPNEKAVPYCGLSLLEEVDLRIHEPVIWRVFSLLQDLPSAEQPTVKNVDPMVMLHFFTTSQLGIKLWFLTDSRSRPRSLVGRAGAIALAFANLDRMPITIRSITMRDKMQPQSKLAASVNQNVMRQIMGQLMWMLQGVARGLLDNASRALGQTASFVTRIGGDGAESSGGPSNSESLPGALLDGGESLARGVFNGVTGVFTKPIEGAQKHGVGGFVMGIGKGVVGVATNTVGGALTLASKSVEGVSTTIKTVSSTIAGDMKASRERLPRSFSRDGVLRPYSEYSALGQHILRTAQVDRLLRGTTSSFADERYEAHYMLPEEALILFTNARIIYAKLASSGADLVREPCTIQWHVQWSNLRSVEVLQHMGNMVSKLVLQLHNKTSVTSMLSLEKVKCLTLKLPDDKAREIKQRLEALRSELLTDSESR</sequence>
<comment type="caution">
    <text evidence="4">The sequence shown here is derived from an EMBL/GenBank/DDBJ whole genome shotgun (WGS) entry which is preliminary data.</text>
</comment>
<feature type="domain" description="Intermembrane lipid transfer protein VPS13-like C-terminal" evidence="3">
    <location>
        <begin position="806"/>
        <end position="908"/>
    </location>
</feature>
<proteinExistence type="inferred from homology"/>
<dbReference type="Pfam" id="PF25037">
    <property type="entry name" value="VPS13_C"/>
    <property type="match status" value="1"/>
</dbReference>
<gene>
    <name evidence="4" type="ORF">CYMTET_16610</name>
</gene>
<comment type="similarity">
    <text evidence="1">Belongs to the VPS13 family.</text>
</comment>
<evidence type="ECO:0000256" key="1">
    <source>
        <dbReference type="ARBA" id="ARBA00006545"/>
    </source>
</evidence>
<dbReference type="EMBL" id="LGRX02007330">
    <property type="protein sequence ID" value="KAK3275252.1"/>
    <property type="molecule type" value="Genomic_DNA"/>
</dbReference>